<keyword evidence="3" id="KW-1133">Transmembrane helix</keyword>
<dbReference type="Gene3D" id="1.25.40.20">
    <property type="entry name" value="Ankyrin repeat-containing domain"/>
    <property type="match status" value="1"/>
</dbReference>
<dbReference type="EMBL" id="CP064946">
    <property type="protein sequence ID" value="QPH47885.1"/>
    <property type="molecule type" value="Genomic_DNA"/>
</dbReference>
<dbReference type="AlphaFoldDB" id="A0A7S9L623"/>
<feature type="domain" description="DUF2314" evidence="4">
    <location>
        <begin position="15"/>
        <end position="148"/>
    </location>
</feature>
<feature type="compositionally biased region" description="Low complexity" evidence="2">
    <location>
        <begin position="279"/>
        <end position="288"/>
    </location>
</feature>
<evidence type="ECO:0000313" key="6">
    <source>
        <dbReference type="Proteomes" id="UP000594430"/>
    </source>
</evidence>
<protein>
    <submittedName>
        <fullName evidence="5">DUF2314 domain-containing protein</fullName>
    </submittedName>
</protein>
<evidence type="ECO:0000256" key="3">
    <source>
        <dbReference type="SAM" id="Phobius"/>
    </source>
</evidence>
<evidence type="ECO:0000313" key="5">
    <source>
        <dbReference type="EMBL" id="QPH47885.1"/>
    </source>
</evidence>
<gene>
    <name evidence="5" type="ORF">IZU98_15930</name>
</gene>
<dbReference type="Pfam" id="PF10077">
    <property type="entry name" value="DUF2314"/>
    <property type="match status" value="1"/>
</dbReference>
<accession>A0A7S9L623</accession>
<keyword evidence="3" id="KW-0812">Transmembrane</keyword>
<reference evidence="5 6" key="1">
    <citation type="submission" date="2020-11" db="EMBL/GenBank/DDBJ databases">
        <title>Pseudomonas fulva producing VIM-24.</title>
        <authorList>
            <person name="Liu S."/>
        </authorList>
    </citation>
    <scope>NUCLEOTIDE SEQUENCE [LARGE SCALE GENOMIC DNA]</scope>
    <source>
        <strain evidence="5 6">ZDHY414</strain>
    </source>
</reference>
<dbReference type="PROSITE" id="PS50088">
    <property type="entry name" value="ANK_REPEAT"/>
    <property type="match status" value="1"/>
</dbReference>
<keyword evidence="3" id="KW-0472">Membrane</keyword>
<sequence>MTEQIIYPADDNSPALQAAIANAQATFKFFWRELSWEARRIIKGLEMAAVKMAFPVQGDDPELPTVENMWLSEVAFDGVSISGVLLNEPEWATGFDAAQRVTLPFSALTDWMYVSAGEVYGGFTIDAMRSEMPATERAEHDAAWGLEFGEPGFVALVPAPKGQPQVLLSRALDTPADAEALKRLEEADHPMAVNMVAQVHDALVQHPAMVTDPDEGGWLLLHRETLAGNYPVVSALLEHGADTSALNPLGQTPLQLAEQAGWPRLVRLLRGEEVPLAAPHAPAPQARPAEPDEEQTHTRPHAQAQPQQNSRPRWMIVAGVVIVVALIWLLVR</sequence>
<name>A0A7S9L623_9PSED</name>
<evidence type="ECO:0000256" key="1">
    <source>
        <dbReference type="PROSITE-ProRule" id="PRU00023"/>
    </source>
</evidence>
<dbReference type="SUPFAM" id="SSF48403">
    <property type="entry name" value="Ankyrin repeat"/>
    <property type="match status" value="1"/>
</dbReference>
<feature type="transmembrane region" description="Helical" evidence="3">
    <location>
        <begin position="314"/>
        <end position="331"/>
    </location>
</feature>
<feature type="region of interest" description="Disordered" evidence="2">
    <location>
        <begin position="279"/>
        <end position="310"/>
    </location>
</feature>
<dbReference type="Proteomes" id="UP000594430">
    <property type="component" value="Chromosome"/>
</dbReference>
<organism evidence="5 6">
    <name type="scientific">Pseudomonas fulva</name>
    <dbReference type="NCBI Taxonomy" id="47880"/>
    <lineage>
        <taxon>Bacteria</taxon>
        <taxon>Pseudomonadati</taxon>
        <taxon>Pseudomonadota</taxon>
        <taxon>Gammaproteobacteria</taxon>
        <taxon>Pseudomonadales</taxon>
        <taxon>Pseudomonadaceae</taxon>
        <taxon>Pseudomonas</taxon>
    </lineage>
</organism>
<evidence type="ECO:0000259" key="4">
    <source>
        <dbReference type="Pfam" id="PF10077"/>
    </source>
</evidence>
<dbReference type="InterPro" id="IPR036770">
    <property type="entry name" value="Ankyrin_rpt-contain_sf"/>
</dbReference>
<dbReference type="InterPro" id="IPR002110">
    <property type="entry name" value="Ankyrin_rpt"/>
</dbReference>
<proteinExistence type="predicted"/>
<feature type="repeat" description="ANK" evidence="1">
    <location>
        <begin position="216"/>
        <end position="248"/>
    </location>
</feature>
<keyword evidence="1" id="KW-0040">ANK repeat</keyword>
<dbReference type="RefSeq" id="WP_196110102.1">
    <property type="nucleotide sequence ID" value="NZ_CP064943.1"/>
</dbReference>
<dbReference type="InterPro" id="IPR018756">
    <property type="entry name" value="DUF2314"/>
</dbReference>
<evidence type="ECO:0000256" key="2">
    <source>
        <dbReference type="SAM" id="MobiDB-lite"/>
    </source>
</evidence>